<evidence type="ECO:0000313" key="2">
    <source>
        <dbReference type="Proteomes" id="UP000275846"/>
    </source>
</evidence>
<reference evidence="3" key="1">
    <citation type="submission" date="2016-06" db="UniProtKB">
        <authorList>
            <consortium name="WormBaseParasite"/>
        </authorList>
    </citation>
    <scope>IDENTIFICATION</scope>
</reference>
<gene>
    <name evidence="1" type="ORF">SSLN_LOCUS18848</name>
</gene>
<name>A0A183TQV2_SCHSO</name>
<evidence type="ECO:0000313" key="1">
    <source>
        <dbReference type="EMBL" id="VDM05234.1"/>
    </source>
</evidence>
<dbReference type="WBParaSite" id="SSLN_0001956701-mRNA-1">
    <property type="protein sequence ID" value="SSLN_0001956701-mRNA-1"/>
    <property type="gene ID" value="SSLN_0001956701"/>
</dbReference>
<organism evidence="3">
    <name type="scientific">Schistocephalus solidus</name>
    <name type="common">Tapeworm</name>
    <dbReference type="NCBI Taxonomy" id="70667"/>
    <lineage>
        <taxon>Eukaryota</taxon>
        <taxon>Metazoa</taxon>
        <taxon>Spiralia</taxon>
        <taxon>Lophotrochozoa</taxon>
        <taxon>Platyhelminthes</taxon>
        <taxon>Cestoda</taxon>
        <taxon>Eucestoda</taxon>
        <taxon>Diphyllobothriidea</taxon>
        <taxon>Diphyllobothriidae</taxon>
        <taxon>Schistocephalus</taxon>
    </lineage>
</organism>
<dbReference type="Proteomes" id="UP000275846">
    <property type="component" value="Unassembled WGS sequence"/>
</dbReference>
<keyword evidence="2" id="KW-1185">Reference proteome</keyword>
<accession>A0A183TQV2</accession>
<protein>
    <submittedName>
        <fullName evidence="3">Secreted protein</fullName>
    </submittedName>
</protein>
<evidence type="ECO:0000313" key="3">
    <source>
        <dbReference type="WBParaSite" id="SSLN_0001956701-mRNA-1"/>
    </source>
</evidence>
<sequence>MESAPHLFRRFLRGALWLLGPSKQQPTGTEDGASHSGIDAHQGQLEDVGAGYAFFWSGRTQAERRNAGLVFAIRTEILGRLPCLLLGINNFLMNISLYLQDD</sequence>
<proteinExistence type="predicted"/>
<dbReference type="EMBL" id="UYSU01045512">
    <property type="protein sequence ID" value="VDM05234.1"/>
    <property type="molecule type" value="Genomic_DNA"/>
</dbReference>
<reference evidence="1 2" key="2">
    <citation type="submission" date="2018-11" db="EMBL/GenBank/DDBJ databases">
        <authorList>
            <consortium name="Pathogen Informatics"/>
        </authorList>
    </citation>
    <scope>NUCLEOTIDE SEQUENCE [LARGE SCALE GENOMIC DNA]</scope>
    <source>
        <strain evidence="1 2">NST_G2</strain>
    </source>
</reference>
<dbReference type="AlphaFoldDB" id="A0A183TQV2"/>